<feature type="transmembrane region" description="Helical" evidence="7">
    <location>
        <begin position="245"/>
        <end position="265"/>
    </location>
</feature>
<evidence type="ECO:0000256" key="4">
    <source>
        <dbReference type="ARBA" id="ARBA00022692"/>
    </source>
</evidence>
<evidence type="ECO:0000313" key="9">
    <source>
        <dbReference type="EMBL" id="MDF3835358.1"/>
    </source>
</evidence>
<organism evidence="9 10">
    <name type="scientific">Cupriavidus basilensis</name>
    <dbReference type="NCBI Taxonomy" id="68895"/>
    <lineage>
        <taxon>Bacteria</taxon>
        <taxon>Pseudomonadati</taxon>
        <taxon>Pseudomonadota</taxon>
        <taxon>Betaproteobacteria</taxon>
        <taxon>Burkholderiales</taxon>
        <taxon>Burkholderiaceae</taxon>
        <taxon>Cupriavidus</taxon>
    </lineage>
</organism>
<dbReference type="PANTHER" id="PTHR33406:SF6">
    <property type="entry name" value="MEMBRANE PROTEIN YDGH-RELATED"/>
    <property type="match status" value="1"/>
</dbReference>
<evidence type="ECO:0000256" key="3">
    <source>
        <dbReference type="ARBA" id="ARBA00022475"/>
    </source>
</evidence>
<dbReference type="Gene3D" id="1.20.1640.10">
    <property type="entry name" value="Multidrug efflux transporter AcrB transmembrane domain"/>
    <property type="match status" value="2"/>
</dbReference>
<feature type="transmembrane region" description="Helical" evidence="7">
    <location>
        <begin position="398"/>
        <end position="416"/>
    </location>
</feature>
<evidence type="ECO:0000256" key="5">
    <source>
        <dbReference type="ARBA" id="ARBA00022989"/>
    </source>
</evidence>
<accession>A0ABT6ARV1</accession>
<feature type="transmembrane region" description="Helical" evidence="7">
    <location>
        <begin position="696"/>
        <end position="719"/>
    </location>
</feature>
<dbReference type="PROSITE" id="PS50156">
    <property type="entry name" value="SSD"/>
    <property type="match status" value="1"/>
</dbReference>
<dbReference type="InterPro" id="IPR050545">
    <property type="entry name" value="Mycobact_MmpL"/>
</dbReference>
<dbReference type="InterPro" id="IPR000731">
    <property type="entry name" value="SSD"/>
</dbReference>
<dbReference type="EMBL" id="JARJLM010000351">
    <property type="protein sequence ID" value="MDF3835358.1"/>
    <property type="molecule type" value="Genomic_DNA"/>
</dbReference>
<keyword evidence="3" id="KW-1003">Cell membrane</keyword>
<dbReference type="RefSeq" id="WP_017230164.1">
    <property type="nucleotide sequence ID" value="NZ_JARJLM010000351.1"/>
</dbReference>
<name>A0ABT6ARV1_9BURK</name>
<dbReference type="Proteomes" id="UP001216674">
    <property type="component" value="Unassembled WGS sequence"/>
</dbReference>
<dbReference type="InterPro" id="IPR004869">
    <property type="entry name" value="MMPL_dom"/>
</dbReference>
<comment type="similarity">
    <text evidence="2">Belongs to the resistance-nodulation-cell division (RND) (TC 2.A.6) family. MmpL subfamily.</text>
</comment>
<dbReference type="SUPFAM" id="SSF82866">
    <property type="entry name" value="Multidrug efflux transporter AcrB transmembrane domain"/>
    <property type="match status" value="2"/>
</dbReference>
<proteinExistence type="inferred from homology"/>
<gene>
    <name evidence="9" type="ORF">P3W85_20710</name>
</gene>
<keyword evidence="10" id="KW-1185">Reference proteome</keyword>
<keyword evidence="5 7" id="KW-1133">Transmembrane helix</keyword>
<evidence type="ECO:0000256" key="6">
    <source>
        <dbReference type="ARBA" id="ARBA00023136"/>
    </source>
</evidence>
<sequence length="776" mass="85026">MVKYADWIIRWRWWVIAGSVLVTLAFCAGLDKVRFSGDYRDFFNRNDPQLKAYELVQNAYSNDSTALVVFAPKGGTVFEPRTLEAIHRFTEAAWTFPFARRVDSLTNFQHAEVRQDDLVVRNLVKHPERLGPAELQTISKIALNEPLLVKKLVSPSGHVAGVSVSFTLPKKSESEIPTAVKALREQISTIKADFPELQITATGSLLLDNAFDEQAQADIQTLTPVMYLFMMVVIFLSLRSVLGMLTTLLVLTFSVLVAIGAAGLLDVKLTAVSVTVPTILMTIAVANCMHILLYVVQKMGAGESRRDAVHQAITINLPLIVVACGTDVLGFFSMMLTDVPPIANFGLLLGIGSIAVFVFSVTLLPALAAVLPLKGRPELHEGGLWLGKAVVRLVDRRYLIFGITLLINAAAVYFVLQNKFEDNFVNYFSEKIAFRSDTDFISHNLSGVHEVLYSVPAAQGSSVSSPEYLRNLDKFSTWLRAQPEVFNVTSLSDIVKRINRTMNGGDPAAFRVPAAADASSQLLLLFEMSLPPGLELNDQIRIDRSASKLSVVVKDISSAELLAFDQRVQQWVGQNMPAYMKTEGTGPSIMFSRIGEMNVSGTMEGYVLQILLISVVIGVLLKSFKMGVISLIPNVIPSLLAFGLWGALVGQIGLSVSVVAVLTYGIIVDDTVHSIFKYHRARRGLGMESRRAIEYVYSTSAISIFATTLVLVLGFGVLMFSNFDLNADLGIMSGLTIGIAALVDLLLVPPLLFAFDNEWQQRRAQPDGKMAVPSID</sequence>
<evidence type="ECO:0000313" key="10">
    <source>
        <dbReference type="Proteomes" id="UP001216674"/>
    </source>
</evidence>
<feature type="transmembrane region" description="Helical" evidence="7">
    <location>
        <begin position="603"/>
        <end position="621"/>
    </location>
</feature>
<feature type="transmembrane region" description="Helical" evidence="7">
    <location>
        <begin position="654"/>
        <end position="676"/>
    </location>
</feature>
<evidence type="ECO:0000256" key="1">
    <source>
        <dbReference type="ARBA" id="ARBA00004651"/>
    </source>
</evidence>
<feature type="transmembrane region" description="Helical" evidence="7">
    <location>
        <begin position="221"/>
        <end position="238"/>
    </location>
</feature>
<feature type="transmembrane region" description="Helical" evidence="7">
    <location>
        <begin position="317"/>
        <end position="336"/>
    </location>
</feature>
<feature type="transmembrane region" description="Helical" evidence="7">
    <location>
        <begin position="731"/>
        <end position="755"/>
    </location>
</feature>
<evidence type="ECO:0000259" key="8">
    <source>
        <dbReference type="PROSITE" id="PS50156"/>
    </source>
</evidence>
<protein>
    <submittedName>
        <fullName evidence="9">MMPL family transporter</fullName>
    </submittedName>
</protein>
<evidence type="ECO:0000256" key="2">
    <source>
        <dbReference type="ARBA" id="ARBA00010157"/>
    </source>
</evidence>
<dbReference type="PANTHER" id="PTHR33406">
    <property type="entry name" value="MEMBRANE PROTEIN MJ1562-RELATED"/>
    <property type="match status" value="1"/>
</dbReference>
<dbReference type="Pfam" id="PF03176">
    <property type="entry name" value="MMPL"/>
    <property type="match status" value="2"/>
</dbReference>
<comment type="caution">
    <text evidence="9">The sequence shown here is derived from an EMBL/GenBank/DDBJ whole genome shotgun (WGS) entry which is preliminary data.</text>
</comment>
<keyword evidence="4 7" id="KW-0812">Transmembrane</keyword>
<feature type="domain" description="SSD" evidence="8">
    <location>
        <begin position="245"/>
        <end position="370"/>
    </location>
</feature>
<comment type="subcellular location">
    <subcellularLocation>
        <location evidence="1">Cell membrane</location>
        <topology evidence="1">Multi-pass membrane protein</topology>
    </subcellularLocation>
</comment>
<feature type="transmembrane region" description="Helical" evidence="7">
    <location>
        <begin position="271"/>
        <end position="296"/>
    </location>
</feature>
<reference evidence="9 10" key="1">
    <citation type="submission" date="2023-03" db="EMBL/GenBank/DDBJ databases">
        <title>Draft assemblies of triclosan tolerant bacteria isolated from returned activated sludge.</title>
        <authorList>
            <person name="Van Hamelsveld S."/>
        </authorList>
    </citation>
    <scope>NUCLEOTIDE SEQUENCE [LARGE SCALE GENOMIC DNA]</scope>
    <source>
        <strain evidence="9 10">GW210010_S58</strain>
    </source>
</reference>
<evidence type="ECO:0000256" key="7">
    <source>
        <dbReference type="SAM" id="Phobius"/>
    </source>
</evidence>
<feature type="transmembrane region" description="Helical" evidence="7">
    <location>
        <begin position="628"/>
        <end position="648"/>
    </location>
</feature>
<feature type="transmembrane region" description="Helical" evidence="7">
    <location>
        <begin position="342"/>
        <end position="371"/>
    </location>
</feature>
<keyword evidence="6 7" id="KW-0472">Membrane</keyword>